<dbReference type="PANTHER" id="PTHR11799:SF12">
    <property type="entry name" value="PARAOXONASE-RELATED"/>
    <property type="match status" value="1"/>
</dbReference>
<dbReference type="InterPro" id="IPR011042">
    <property type="entry name" value="6-blade_b-propeller_TolB-like"/>
</dbReference>
<dbReference type="PANTHER" id="PTHR11799">
    <property type="entry name" value="PARAOXONASE"/>
    <property type="match status" value="1"/>
</dbReference>
<dbReference type="InterPro" id="IPR051288">
    <property type="entry name" value="Serum_paraoxonase/arylesterase"/>
</dbReference>
<dbReference type="EMBL" id="JARVKM010000040">
    <property type="protein sequence ID" value="KAK9774687.1"/>
    <property type="molecule type" value="Genomic_DNA"/>
</dbReference>
<dbReference type="Gene3D" id="2.120.10.30">
    <property type="entry name" value="TolB, C-terminal domain"/>
    <property type="match status" value="1"/>
</dbReference>
<evidence type="ECO:0000313" key="1">
    <source>
        <dbReference type="EMBL" id="KAK9774687.1"/>
    </source>
</evidence>
<protein>
    <submittedName>
        <fullName evidence="1">Serum paraoxonase/arylesterase 2</fullName>
    </submittedName>
</protein>
<dbReference type="SUPFAM" id="SSF63829">
    <property type="entry name" value="Calcium-dependent phosphotriesterase"/>
    <property type="match status" value="1"/>
</dbReference>
<gene>
    <name evidence="1" type="ORF">SCAR479_08772</name>
</gene>
<organism evidence="1 2">
    <name type="scientific">Seiridium cardinale</name>
    <dbReference type="NCBI Taxonomy" id="138064"/>
    <lineage>
        <taxon>Eukaryota</taxon>
        <taxon>Fungi</taxon>
        <taxon>Dikarya</taxon>
        <taxon>Ascomycota</taxon>
        <taxon>Pezizomycotina</taxon>
        <taxon>Sordariomycetes</taxon>
        <taxon>Xylariomycetidae</taxon>
        <taxon>Amphisphaeriales</taxon>
        <taxon>Sporocadaceae</taxon>
        <taxon>Seiridium</taxon>
    </lineage>
</organism>
<reference evidence="1 2" key="1">
    <citation type="submission" date="2024-02" db="EMBL/GenBank/DDBJ databases">
        <title>First draft genome assembly of two strains of Seiridium cardinale.</title>
        <authorList>
            <person name="Emiliani G."/>
            <person name="Scali E."/>
        </authorList>
    </citation>
    <scope>NUCLEOTIDE SEQUENCE [LARGE SCALE GENOMIC DNA]</scope>
    <source>
        <strain evidence="1 2">BM-138-000479</strain>
    </source>
</reference>
<name>A0ABR2XLJ3_9PEZI</name>
<dbReference type="Proteomes" id="UP001465668">
    <property type="component" value="Unassembled WGS sequence"/>
</dbReference>
<comment type="caution">
    <text evidence="1">The sequence shown here is derived from an EMBL/GenBank/DDBJ whole genome shotgun (WGS) entry which is preliminary data.</text>
</comment>
<sequence>MAKSLSSLALYIALIAIPLGYVYNAYFPAVQRAITLFGIYRHPDAVRVASPEDLVLIDGTIHCEDLHYYAPAHELYSACEDSHIRFSWFPPLLEFNASVINQARGGLFVINPDTKKAQKLELENFNGPLVTHGIDVIPDPKAGAKKAVYIFAVNHVPNPDFWDGNFVPKVQAGKSSPPKARSQIEIFRHEVGTSTARHLRSVRDPLIRTPNDIAALSPTQFLVTNDFHYRDGLLREIEQLYPGAAWTNTIQVELSDLLTDQADAGVKTTVVVDSIKNNNGLGHGRAESELLIASAVGGSLHIVERSATETSHAYQEVEKILLDSTIDNPSYFRDPYASGSFDGSGFVLAGLGRAIDLSTTHADPQAKEPVLVWYVKKVEGRWEKRLIFEDDGTTLRSSSAAVLVAIDPAEEGDKRRAWLYVTGFLSSHIIAVKVDL</sequence>
<proteinExistence type="predicted"/>
<keyword evidence="2" id="KW-1185">Reference proteome</keyword>
<evidence type="ECO:0000313" key="2">
    <source>
        <dbReference type="Proteomes" id="UP001465668"/>
    </source>
</evidence>
<accession>A0ABR2XLJ3</accession>